<sequence>MTDDEREILNMILSRQIEVTNPLGFLVFTPGQVALFMELLQKSGSNRRTAAPNPATQIRNHTNGSGSRIENCKDFSAVLAADDPSVSTAAYTPVHRPDEDSDEESKDGGSARDHPRGSLLDLTHELETEPSKSGAKRKRSLKSPKEARKQILPHVPTEIQEYPSEWIFESNGPCRPDSDLLLGDVDVAREMLKLFPVIWSHLRLDVRALILYGINYEGTLEWLGEDRPVHGCFHQGLLLEMILRMMFWNELDGTPWTK</sequence>
<evidence type="ECO:0000313" key="2">
    <source>
        <dbReference type="EMBL" id="OWZ04848.1"/>
    </source>
</evidence>
<feature type="compositionally biased region" description="Basic and acidic residues" evidence="1">
    <location>
        <begin position="106"/>
        <end position="130"/>
    </location>
</feature>
<feature type="region of interest" description="Disordered" evidence="1">
    <location>
        <begin position="45"/>
        <end position="69"/>
    </location>
</feature>
<dbReference type="EMBL" id="NBNE01004741">
    <property type="protein sequence ID" value="OWZ04848.1"/>
    <property type="molecule type" value="Genomic_DNA"/>
</dbReference>
<accession>A0A225VJ09</accession>
<dbReference type="Proteomes" id="UP000198211">
    <property type="component" value="Unassembled WGS sequence"/>
</dbReference>
<reference evidence="3" key="1">
    <citation type="submission" date="2017-03" db="EMBL/GenBank/DDBJ databases">
        <title>Phytopthora megakarya and P. palmivora, two closely related causual agents of cacao black pod achieved similar genome size and gene model numbers by different mechanisms.</title>
        <authorList>
            <person name="Ali S."/>
            <person name="Shao J."/>
            <person name="Larry D.J."/>
            <person name="Kronmiller B."/>
            <person name="Shen D."/>
            <person name="Strem M.D."/>
            <person name="Melnick R.L."/>
            <person name="Guiltinan M.J."/>
            <person name="Tyler B.M."/>
            <person name="Meinhardt L.W."/>
            <person name="Bailey B.A."/>
        </authorList>
    </citation>
    <scope>NUCLEOTIDE SEQUENCE [LARGE SCALE GENOMIC DNA]</scope>
    <source>
        <strain evidence="3">zdho120</strain>
    </source>
</reference>
<feature type="region of interest" description="Disordered" evidence="1">
    <location>
        <begin position="86"/>
        <end position="154"/>
    </location>
</feature>
<protein>
    <submittedName>
        <fullName evidence="2">Uncharacterized protein</fullName>
    </submittedName>
</protein>
<gene>
    <name evidence="2" type="ORF">PHMEG_00023177</name>
</gene>
<evidence type="ECO:0000313" key="3">
    <source>
        <dbReference type="Proteomes" id="UP000198211"/>
    </source>
</evidence>
<feature type="compositionally biased region" description="Polar residues" evidence="1">
    <location>
        <begin position="45"/>
        <end position="68"/>
    </location>
</feature>
<organism evidence="2 3">
    <name type="scientific">Phytophthora megakarya</name>
    <dbReference type="NCBI Taxonomy" id="4795"/>
    <lineage>
        <taxon>Eukaryota</taxon>
        <taxon>Sar</taxon>
        <taxon>Stramenopiles</taxon>
        <taxon>Oomycota</taxon>
        <taxon>Peronosporomycetes</taxon>
        <taxon>Peronosporales</taxon>
        <taxon>Peronosporaceae</taxon>
        <taxon>Phytophthora</taxon>
    </lineage>
</organism>
<dbReference type="OrthoDB" id="112055at2759"/>
<evidence type="ECO:0000256" key="1">
    <source>
        <dbReference type="SAM" id="MobiDB-lite"/>
    </source>
</evidence>
<keyword evidence="3" id="KW-1185">Reference proteome</keyword>
<dbReference type="AlphaFoldDB" id="A0A225VJ09"/>
<comment type="caution">
    <text evidence="2">The sequence shown here is derived from an EMBL/GenBank/DDBJ whole genome shotgun (WGS) entry which is preliminary data.</text>
</comment>
<name>A0A225VJ09_9STRA</name>
<proteinExistence type="predicted"/>